<dbReference type="GO" id="GO:0005811">
    <property type="term" value="C:lipid droplet"/>
    <property type="evidence" value="ECO:0007669"/>
    <property type="project" value="UniProtKB-SubCell"/>
</dbReference>
<sequence>MAILSPIIHLLSSPSTPPRPNTRSYILYFIPGNPGLIEYYREFLTHLFSLLQEVSRNSSQQPLDFEIYGRSLPGFETSAQEKLEDASRGETEKPAHDPPYSLAEQIETSEKTLKRIVREARKSGKRDVRVVVMGHSFGTYVCMELMRRLRARDVLDDEDDVRIVGGVMLFPAIMNIAGSPQGVKATRFATSASFPRLAQAFVHLLVALIPASVLSFFIRFGAPPHAAQVVAAFIKSPTGVQQALYLLQHELREITLDKWDEEIWGAAHKSTHRHPRPVLRFLFAKKDHWVAQETRDELIATRAAKGEGETWKPKMEVDEVNGWPHAFCIKHSIPVAERVKEYLEDIIEADLKS</sequence>
<gene>
    <name evidence="6" type="ORF">M011DRAFT_470578</name>
</gene>
<organism evidence="6 7">
    <name type="scientific">Sporormia fimetaria CBS 119925</name>
    <dbReference type="NCBI Taxonomy" id="1340428"/>
    <lineage>
        <taxon>Eukaryota</taxon>
        <taxon>Fungi</taxon>
        <taxon>Dikarya</taxon>
        <taxon>Ascomycota</taxon>
        <taxon>Pezizomycotina</taxon>
        <taxon>Dothideomycetes</taxon>
        <taxon>Pleosporomycetidae</taxon>
        <taxon>Pleosporales</taxon>
        <taxon>Sporormiaceae</taxon>
        <taxon>Sporormia</taxon>
    </lineage>
</organism>
<dbReference type="PANTHER" id="PTHR13390:SF0">
    <property type="entry name" value="LIPID DROPLET-ASSOCIATED HYDROLASE"/>
    <property type="match status" value="1"/>
</dbReference>
<dbReference type="GO" id="GO:0019915">
    <property type="term" value="P:lipid storage"/>
    <property type="evidence" value="ECO:0007669"/>
    <property type="project" value="InterPro"/>
</dbReference>
<dbReference type="EMBL" id="MU006589">
    <property type="protein sequence ID" value="KAF2744441.1"/>
    <property type="molecule type" value="Genomic_DNA"/>
</dbReference>
<comment type="similarity">
    <text evidence="2">Belongs to the AB hydrolase superfamily. LDAH family.</text>
</comment>
<feature type="region of interest" description="Disordered" evidence="5">
    <location>
        <begin position="78"/>
        <end position="99"/>
    </location>
</feature>
<name>A0A6A6V551_9PLEO</name>
<dbReference type="Proteomes" id="UP000799440">
    <property type="component" value="Unassembled WGS sequence"/>
</dbReference>
<comment type="subcellular location">
    <subcellularLocation>
        <location evidence="1">Lipid droplet</location>
    </subcellularLocation>
</comment>
<evidence type="ECO:0000256" key="3">
    <source>
        <dbReference type="ARBA" id="ARBA00022677"/>
    </source>
</evidence>
<dbReference type="Pfam" id="PF10230">
    <property type="entry name" value="LIDHydrolase"/>
    <property type="match status" value="1"/>
</dbReference>
<dbReference type="AlphaFoldDB" id="A0A6A6V551"/>
<dbReference type="InterPro" id="IPR029058">
    <property type="entry name" value="AB_hydrolase_fold"/>
</dbReference>
<reference evidence="6" key="1">
    <citation type="journal article" date="2020" name="Stud. Mycol.">
        <title>101 Dothideomycetes genomes: a test case for predicting lifestyles and emergence of pathogens.</title>
        <authorList>
            <person name="Haridas S."/>
            <person name="Albert R."/>
            <person name="Binder M."/>
            <person name="Bloem J."/>
            <person name="Labutti K."/>
            <person name="Salamov A."/>
            <person name="Andreopoulos B."/>
            <person name="Baker S."/>
            <person name="Barry K."/>
            <person name="Bills G."/>
            <person name="Bluhm B."/>
            <person name="Cannon C."/>
            <person name="Castanera R."/>
            <person name="Culley D."/>
            <person name="Daum C."/>
            <person name="Ezra D."/>
            <person name="Gonzalez J."/>
            <person name="Henrissat B."/>
            <person name="Kuo A."/>
            <person name="Liang C."/>
            <person name="Lipzen A."/>
            <person name="Lutzoni F."/>
            <person name="Magnuson J."/>
            <person name="Mondo S."/>
            <person name="Nolan M."/>
            <person name="Ohm R."/>
            <person name="Pangilinan J."/>
            <person name="Park H.-J."/>
            <person name="Ramirez L."/>
            <person name="Alfaro M."/>
            <person name="Sun H."/>
            <person name="Tritt A."/>
            <person name="Yoshinaga Y."/>
            <person name="Zwiers L.-H."/>
            <person name="Turgeon B."/>
            <person name="Goodwin S."/>
            <person name="Spatafora J."/>
            <person name="Crous P."/>
            <person name="Grigoriev I."/>
        </authorList>
    </citation>
    <scope>NUCLEOTIDE SEQUENCE</scope>
    <source>
        <strain evidence="6">CBS 119925</strain>
    </source>
</reference>
<evidence type="ECO:0000256" key="2">
    <source>
        <dbReference type="ARBA" id="ARBA00008300"/>
    </source>
</evidence>
<dbReference type="InterPro" id="IPR019363">
    <property type="entry name" value="LDAH"/>
</dbReference>
<dbReference type="Gene3D" id="3.40.50.1820">
    <property type="entry name" value="alpha/beta hydrolase"/>
    <property type="match status" value="1"/>
</dbReference>
<evidence type="ECO:0000313" key="6">
    <source>
        <dbReference type="EMBL" id="KAF2744441.1"/>
    </source>
</evidence>
<evidence type="ECO:0000256" key="5">
    <source>
        <dbReference type="SAM" id="MobiDB-lite"/>
    </source>
</evidence>
<evidence type="ECO:0000256" key="1">
    <source>
        <dbReference type="ARBA" id="ARBA00004502"/>
    </source>
</evidence>
<proteinExistence type="inferred from homology"/>
<keyword evidence="7" id="KW-1185">Reference proteome</keyword>
<dbReference type="GO" id="GO:0016298">
    <property type="term" value="F:lipase activity"/>
    <property type="evidence" value="ECO:0007669"/>
    <property type="project" value="InterPro"/>
</dbReference>
<protein>
    <submittedName>
        <fullName evidence="6">Uncharacterized protein</fullName>
    </submittedName>
</protein>
<dbReference type="PANTHER" id="PTHR13390">
    <property type="entry name" value="LIPASE"/>
    <property type="match status" value="1"/>
</dbReference>
<evidence type="ECO:0000313" key="7">
    <source>
        <dbReference type="Proteomes" id="UP000799440"/>
    </source>
</evidence>
<dbReference type="OrthoDB" id="448051at2759"/>
<keyword evidence="4" id="KW-0378">Hydrolase</keyword>
<evidence type="ECO:0000256" key="4">
    <source>
        <dbReference type="ARBA" id="ARBA00022801"/>
    </source>
</evidence>
<dbReference type="SUPFAM" id="SSF53474">
    <property type="entry name" value="alpha/beta-Hydrolases"/>
    <property type="match status" value="1"/>
</dbReference>
<accession>A0A6A6V551</accession>
<keyword evidence="3" id="KW-0551">Lipid droplet</keyword>
<feature type="compositionally biased region" description="Basic and acidic residues" evidence="5">
    <location>
        <begin position="79"/>
        <end position="96"/>
    </location>
</feature>